<dbReference type="OrthoDB" id="3819888at2759"/>
<dbReference type="VEuPathDB" id="FungiDB:NEUTE1DRAFT_135811"/>
<evidence type="ECO:0000256" key="1">
    <source>
        <dbReference type="SAM" id="MobiDB-lite"/>
    </source>
</evidence>
<feature type="region of interest" description="Disordered" evidence="1">
    <location>
        <begin position="1"/>
        <end position="22"/>
    </location>
</feature>
<evidence type="ECO:0008006" key="4">
    <source>
        <dbReference type="Google" id="ProtNLM"/>
    </source>
</evidence>
<dbReference type="HOGENOM" id="CLU_022325_0_0_1"/>
<reference evidence="3" key="1">
    <citation type="journal article" date="2011" name="Genetics">
        <title>Massive changes in genome architecture accompany the transition to self-fertility in the filamentous fungus Neurospora tetrasperma.</title>
        <authorList>
            <person name="Ellison C.E."/>
            <person name="Stajich J.E."/>
            <person name="Jacobson D.J."/>
            <person name="Natvig D.O."/>
            <person name="Lapidus A."/>
            <person name="Foster B."/>
            <person name="Aerts A."/>
            <person name="Riley R."/>
            <person name="Lindquist E.A."/>
            <person name="Grigoriev I.V."/>
            <person name="Taylor J.W."/>
        </authorList>
    </citation>
    <scope>NUCLEOTIDE SEQUENCE [LARGE SCALE GENOMIC DNA]</scope>
    <source>
        <strain evidence="3">FGSC 2508 / P0657</strain>
    </source>
</reference>
<evidence type="ECO:0000313" key="2">
    <source>
        <dbReference type="EMBL" id="EGO58711.1"/>
    </source>
</evidence>
<name>F8MGZ2_NEUT8</name>
<dbReference type="RefSeq" id="XP_009849038.1">
    <property type="nucleotide sequence ID" value="XM_009850736.1"/>
</dbReference>
<dbReference type="Proteomes" id="UP000008065">
    <property type="component" value="Unassembled WGS sequence"/>
</dbReference>
<sequence>MRGLTKQGVKTATAAPRMKRNAMPATRKLAVRAAKVNNAPRQKEIVMSIDLGSSGVRSCIWNPDVVEGQDPVILILNRENGGDGYTFSASGAVMDNDTADEDIYINNLEPESRLGVPLKYGLYILSNAPEALTNEYHLMEDLIQEDRRNREEFRRQLRLGLVQMFTKLKGKVEQVIEGKRKPWKVGRLCITIPSQWTLDFEDQYRSVLAEVFEWDIAQAGERVTFVFEPEGLAAYLLHSKEYKDDAIAQSGPNEHRIVLCLDFGGHSMNGCQYWINAKRDGTLSFFAMAPAFGHAGGGEQLADSVLRACEADWNTGNDVALTPKAKAQIMERIKRRRAHWGPRSTTALDEEIFEFNDSQEIGAGAITLTKSVINNCWRRAHDLLLRLVQRKLRGLKAEYNRERGRGTTVTPLVVVAGGSLTNAVLLERVRKLIDASDLGPGLVVNKEGVAHDAVRNAIGAIYAFQKALTVRQFLDQGAGIALQIKQAGATEWTSHASPVYYCHKEDGAEVHPPCEVSLFSGDRVQLICDPFYGQDNVGADQPITDMFYTRTYDFLRDMPKAPFRGSNTCNVRFEGDDNEVVMKVFTHHCP</sequence>
<proteinExistence type="predicted"/>
<dbReference type="EMBL" id="GL891303">
    <property type="protein sequence ID" value="EGO58711.1"/>
    <property type="molecule type" value="Genomic_DNA"/>
</dbReference>
<evidence type="ECO:0000313" key="3">
    <source>
        <dbReference type="Proteomes" id="UP000008065"/>
    </source>
</evidence>
<gene>
    <name evidence="2" type="ORF">NEUTE1DRAFT_135811</name>
</gene>
<organism evidence="2 3">
    <name type="scientific">Neurospora tetrasperma (strain FGSC 2508 / ATCC MYA-4615 / P0657)</name>
    <dbReference type="NCBI Taxonomy" id="510951"/>
    <lineage>
        <taxon>Eukaryota</taxon>
        <taxon>Fungi</taxon>
        <taxon>Dikarya</taxon>
        <taxon>Ascomycota</taxon>
        <taxon>Pezizomycotina</taxon>
        <taxon>Sordariomycetes</taxon>
        <taxon>Sordariomycetidae</taxon>
        <taxon>Sordariales</taxon>
        <taxon>Sordariaceae</taxon>
        <taxon>Neurospora</taxon>
    </lineage>
</organism>
<dbReference type="KEGG" id="nte:NEUTE1DRAFT135811"/>
<dbReference type="AlphaFoldDB" id="F8MGZ2"/>
<accession>F8MGZ2</accession>
<keyword evidence="3" id="KW-1185">Reference proteome</keyword>
<dbReference type="GeneID" id="20825920"/>
<protein>
    <recommendedName>
        <fullName evidence="4">Actin-like ATPase domain-containing protein</fullName>
    </recommendedName>
</protein>